<keyword evidence="6" id="KW-1003">Cell membrane</keyword>
<organism evidence="8 9">
    <name type="scientific">Clavibacter michiganensis subsp. insidiosus</name>
    <dbReference type="NCBI Taxonomy" id="33014"/>
    <lineage>
        <taxon>Bacteria</taxon>
        <taxon>Bacillati</taxon>
        <taxon>Actinomycetota</taxon>
        <taxon>Actinomycetes</taxon>
        <taxon>Micrococcales</taxon>
        <taxon>Microbacteriaceae</taxon>
        <taxon>Clavibacter</taxon>
    </lineage>
</organism>
<dbReference type="PANTHER" id="PTHR23427">
    <property type="entry name" value="SURFEIT LOCUS PROTEIN"/>
    <property type="match status" value="1"/>
</dbReference>
<dbReference type="InterPro" id="IPR045214">
    <property type="entry name" value="Surf1/Surf4"/>
</dbReference>
<dbReference type="HOGENOM" id="CLU_047737_0_0_11"/>
<dbReference type="CDD" id="cd06662">
    <property type="entry name" value="SURF1"/>
    <property type="match status" value="1"/>
</dbReference>
<feature type="region of interest" description="Disordered" evidence="7">
    <location>
        <begin position="248"/>
        <end position="281"/>
    </location>
</feature>
<dbReference type="PROSITE" id="PS51257">
    <property type="entry name" value="PROKAR_LIPOPROTEIN"/>
    <property type="match status" value="1"/>
</dbReference>
<sequence length="281" mass="31147">MSRWRFVLNRRWAGYLAVAVVFAIACVLLSHWQFARRDEALAEIAKVEDNWDRAPQPVDQVLADTSAYVDTQKWTPVTMTGTYLVDEQLLARNRPFNGQPGFEVLTPLRLDDGRVFVVDRGWVPIGNSQDSPDSVPAPPAGVVTVTARLKAGEPELPGRSAPEGQIATVNLPDIAERVGSPTFTGAYGLLISEDPAPADAAPFATPRPEEDEGPHLSYAFQWLVFAIIAFVGLGVAIRNEYRFINADDPEEQERERARQAKRARKQPSDADVEDRILDEAR</sequence>
<dbReference type="Proteomes" id="UP000032604">
    <property type="component" value="Chromosome"/>
</dbReference>
<evidence type="ECO:0000256" key="6">
    <source>
        <dbReference type="RuleBase" id="RU363076"/>
    </source>
</evidence>
<keyword evidence="5 6" id="KW-0472">Membrane</keyword>
<accession>A0A0D5CIC8</accession>
<reference evidence="8 9" key="1">
    <citation type="journal article" date="2015" name="Genome Announc.">
        <title>Complete Genome Sequence of Clavibacter michiganensis subsp. insidiosus R1-1 Using PacBio Single-Molecule Real-Time Technology.</title>
        <authorList>
            <person name="Lu Y."/>
            <person name="Samac D.A."/>
            <person name="Glazebrook J."/>
            <person name="Ishimaru C.A."/>
        </authorList>
    </citation>
    <scope>NUCLEOTIDE SEQUENCE [LARGE SCALE GENOMIC DNA]</scope>
    <source>
        <strain evidence="8 9">R1-1</strain>
    </source>
</reference>
<dbReference type="PATRIC" id="fig|33014.5.peg.1634"/>
<dbReference type="Pfam" id="PF02104">
    <property type="entry name" value="SURF1"/>
    <property type="match status" value="1"/>
</dbReference>
<evidence type="ECO:0000256" key="1">
    <source>
        <dbReference type="ARBA" id="ARBA00004370"/>
    </source>
</evidence>
<dbReference type="KEGG" id="cmh:VO01_07860"/>
<evidence type="ECO:0000256" key="3">
    <source>
        <dbReference type="ARBA" id="ARBA00022692"/>
    </source>
</evidence>
<evidence type="ECO:0000256" key="4">
    <source>
        <dbReference type="ARBA" id="ARBA00022989"/>
    </source>
</evidence>
<dbReference type="GO" id="GO:0005886">
    <property type="term" value="C:plasma membrane"/>
    <property type="evidence" value="ECO:0007669"/>
    <property type="project" value="UniProtKB-SubCell"/>
</dbReference>
<name>A0A0D5CIC8_9MICO</name>
<comment type="similarity">
    <text evidence="2 6">Belongs to the SURF1 family.</text>
</comment>
<dbReference type="OrthoDB" id="9807214at2"/>
<dbReference type="PROSITE" id="PS50895">
    <property type="entry name" value="SURF1"/>
    <property type="match status" value="1"/>
</dbReference>
<protein>
    <recommendedName>
        <fullName evidence="6">SURF1-like protein</fullName>
    </recommendedName>
</protein>
<evidence type="ECO:0000313" key="9">
    <source>
        <dbReference type="Proteomes" id="UP000032604"/>
    </source>
</evidence>
<dbReference type="PANTHER" id="PTHR23427:SF2">
    <property type="entry name" value="SURFEIT LOCUS PROTEIN 1"/>
    <property type="match status" value="1"/>
</dbReference>
<dbReference type="InterPro" id="IPR002994">
    <property type="entry name" value="Surf1/Shy1"/>
</dbReference>
<dbReference type="AlphaFoldDB" id="A0A0D5CIC8"/>
<proteinExistence type="inferred from homology"/>
<dbReference type="EMBL" id="CP011043">
    <property type="protein sequence ID" value="AJW79055.1"/>
    <property type="molecule type" value="Genomic_DNA"/>
</dbReference>
<keyword evidence="3 6" id="KW-0812">Transmembrane</keyword>
<feature type="transmembrane region" description="Helical" evidence="6">
    <location>
        <begin position="12"/>
        <end position="32"/>
    </location>
</feature>
<evidence type="ECO:0000256" key="2">
    <source>
        <dbReference type="ARBA" id="ARBA00007165"/>
    </source>
</evidence>
<keyword evidence="4 6" id="KW-1133">Transmembrane helix</keyword>
<feature type="transmembrane region" description="Helical" evidence="6">
    <location>
        <begin position="218"/>
        <end position="237"/>
    </location>
</feature>
<dbReference type="RefSeq" id="WP_045528098.1">
    <property type="nucleotide sequence ID" value="NZ_CP011043.1"/>
</dbReference>
<evidence type="ECO:0000256" key="5">
    <source>
        <dbReference type="ARBA" id="ARBA00023136"/>
    </source>
</evidence>
<gene>
    <name evidence="8" type="ORF">VO01_07860</name>
</gene>
<evidence type="ECO:0000256" key="7">
    <source>
        <dbReference type="SAM" id="MobiDB-lite"/>
    </source>
</evidence>
<comment type="subcellular location">
    <subcellularLocation>
        <location evidence="6">Cell membrane</location>
        <topology evidence="6">Multi-pass membrane protein</topology>
    </subcellularLocation>
    <subcellularLocation>
        <location evidence="1">Membrane</location>
    </subcellularLocation>
</comment>
<evidence type="ECO:0000313" key="8">
    <source>
        <dbReference type="EMBL" id="AJW79055.1"/>
    </source>
</evidence>